<reference evidence="1" key="1">
    <citation type="journal article" date="2023" name="bioRxiv">
        <title>Improved chromosome-level genome assembly for marigold (Tagetes erecta).</title>
        <authorList>
            <person name="Jiang F."/>
            <person name="Yuan L."/>
            <person name="Wang S."/>
            <person name="Wang H."/>
            <person name="Xu D."/>
            <person name="Wang A."/>
            <person name="Fan W."/>
        </authorList>
    </citation>
    <scope>NUCLEOTIDE SEQUENCE</scope>
    <source>
        <strain evidence="1">WSJ</strain>
        <tissue evidence="1">Leaf</tissue>
    </source>
</reference>
<gene>
    <name evidence="1" type="ORF">QVD17_17398</name>
</gene>
<proteinExistence type="predicted"/>
<dbReference type="AlphaFoldDB" id="A0AAD8KYA8"/>
<dbReference type="PANTHER" id="PTHR33674">
    <property type="entry name" value="METHIONINE-S-OXIDE REDUCTASE"/>
    <property type="match status" value="1"/>
</dbReference>
<sequence>MSQAHVSYSCGSCGYELNLSSSNRVSKTTSEYRESVKKGLISFESIDQSRFSQIDKVPCIPIYLGCVGSKTKLMCRQCDALIGHGYKEGHGQCVFDARVGCEPSYKKILIKIRAIQPTDVASEARNGSGH</sequence>
<evidence type="ECO:0000313" key="1">
    <source>
        <dbReference type="EMBL" id="KAK1428562.1"/>
    </source>
</evidence>
<dbReference type="InterPro" id="IPR045282">
    <property type="entry name" value="At4g08330-like"/>
</dbReference>
<dbReference type="PANTHER" id="PTHR33674:SF3">
    <property type="entry name" value="YIPPEE DOMAIN-CONTAINING PROTEIN"/>
    <property type="match status" value="1"/>
</dbReference>
<dbReference type="Pfam" id="PF24046">
    <property type="entry name" value="At4g08330"/>
    <property type="match status" value="1"/>
</dbReference>
<dbReference type="Proteomes" id="UP001229421">
    <property type="component" value="Unassembled WGS sequence"/>
</dbReference>
<keyword evidence="2" id="KW-1185">Reference proteome</keyword>
<accession>A0AAD8KYA8</accession>
<organism evidence="1 2">
    <name type="scientific">Tagetes erecta</name>
    <name type="common">African marigold</name>
    <dbReference type="NCBI Taxonomy" id="13708"/>
    <lineage>
        <taxon>Eukaryota</taxon>
        <taxon>Viridiplantae</taxon>
        <taxon>Streptophyta</taxon>
        <taxon>Embryophyta</taxon>
        <taxon>Tracheophyta</taxon>
        <taxon>Spermatophyta</taxon>
        <taxon>Magnoliopsida</taxon>
        <taxon>eudicotyledons</taxon>
        <taxon>Gunneridae</taxon>
        <taxon>Pentapetalae</taxon>
        <taxon>asterids</taxon>
        <taxon>campanulids</taxon>
        <taxon>Asterales</taxon>
        <taxon>Asteraceae</taxon>
        <taxon>Asteroideae</taxon>
        <taxon>Heliantheae alliance</taxon>
        <taxon>Tageteae</taxon>
        <taxon>Tagetes</taxon>
    </lineage>
</organism>
<name>A0AAD8KYA8_TARER</name>
<evidence type="ECO:0000313" key="2">
    <source>
        <dbReference type="Proteomes" id="UP001229421"/>
    </source>
</evidence>
<dbReference type="EMBL" id="JAUHHV010000004">
    <property type="protein sequence ID" value="KAK1428562.1"/>
    <property type="molecule type" value="Genomic_DNA"/>
</dbReference>
<comment type="caution">
    <text evidence="1">The sequence shown here is derived from an EMBL/GenBank/DDBJ whole genome shotgun (WGS) entry which is preliminary data.</text>
</comment>
<protein>
    <submittedName>
        <fullName evidence="1">Uncharacterized protein</fullName>
    </submittedName>
</protein>